<dbReference type="Proteomes" id="UP001589568">
    <property type="component" value="Unassembled WGS sequence"/>
</dbReference>
<protein>
    <recommendedName>
        <fullName evidence="3">Transposase DDE domain-containing protein</fullName>
    </recommendedName>
</protein>
<evidence type="ECO:0000313" key="2">
    <source>
        <dbReference type="Proteomes" id="UP001589568"/>
    </source>
</evidence>
<dbReference type="RefSeq" id="WP_379482962.1">
    <property type="nucleotide sequence ID" value="NZ_BAAAXS010000001.1"/>
</dbReference>
<organism evidence="1 2">
    <name type="scientific">Nonomuraea salmonea</name>
    <dbReference type="NCBI Taxonomy" id="46181"/>
    <lineage>
        <taxon>Bacteria</taxon>
        <taxon>Bacillati</taxon>
        <taxon>Actinomycetota</taxon>
        <taxon>Actinomycetes</taxon>
        <taxon>Streptosporangiales</taxon>
        <taxon>Streptosporangiaceae</taxon>
        <taxon>Nonomuraea</taxon>
    </lineage>
</organism>
<gene>
    <name evidence="1" type="ORF">ACFFR3_09635</name>
</gene>
<evidence type="ECO:0008006" key="3">
    <source>
        <dbReference type="Google" id="ProtNLM"/>
    </source>
</evidence>
<comment type="caution">
    <text evidence="1">The sequence shown here is derived from an EMBL/GenBank/DDBJ whole genome shotgun (WGS) entry which is preliminary data.</text>
</comment>
<reference evidence="1 2" key="1">
    <citation type="submission" date="2024-09" db="EMBL/GenBank/DDBJ databases">
        <authorList>
            <person name="Sun Q."/>
            <person name="Mori K."/>
        </authorList>
    </citation>
    <scope>NUCLEOTIDE SEQUENCE [LARGE SCALE GENOMIC DNA]</scope>
    <source>
        <strain evidence="1 2">JCM 3324</strain>
    </source>
</reference>
<name>A0ABV5NHJ3_9ACTN</name>
<proteinExistence type="predicted"/>
<dbReference type="EMBL" id="JBHMCF010000008">
    <property type="protein sequence ID" value="MFB9469765.1"/>
    <property type="molecule type" value="Genomic_DNA"/>
</dbReference>
<sequence length="108" mass="12220">MAIVARRHGGQALMACEHIACTLALINMMDIFGKLAEAASIMAKPWRRVDHHNHVRHNQGSRMLFYRAAVDLSHSILNYVAGLIRRHRKAIGSAWRLLNPGQQALYRP</sequence>
<keyword evidence="2" id="KW-1185">Reference proteome</keyword>
<accession>A0ABV5NHJ3</accession>
<evidence type="ECO:0000313" key="1">
    <source>
        <dbReference type="EMBL" id="MFB9469765.1"/>
    </source>
</evidence>